<dbReference type="Pfam" id="PF02854">
    <property type="entry name" value="MIF4G"/>
    <property type="match status" value="1"/>
</dbReference>
<dbReference type="PANTHER" id="PTHR23253:SF9">
    <property type="entry name" value="EUKARYOTIC TRANSLATION INITIATION FACTOR 4 GAMMA 2"/>
    <property type="match status" value="1"/>
</dbReference>
<keyword evidence="7" id="KW-1185">Reference proteome</keyword>
<dbReference type="SUPFAM" id="SSF48371">
    <property type="entry name" value="ARM repeat"/>
    <property type="match status" value="1"/>
</dbReference>
<comment type="caution">
    <text evidence="6">The sequence shown here is derived from an EMBL/GenBank/DDBJ whole genome shotgun (WGS) entry which is preliminary data.</text>
</comment>
<dbReference type="GO" id="GO:0016281">
    <property type="term" value="C:eukaryotic translation initiation factor 4F complex"/>
    <property type="evidence" value="ECO:0007669"/>
    <property type="project" value="TreeGrafter"/>
</dbReference>
<comment type="similarity">
    <text evidence="1">Belongs to the eukaryotic initiation factor 4G family.</text>
</comment>
<gene>
    <name evidence="6" type="ORF">RN001_003638</name>
</gene>
<keyword evidence="2" id="KW-0396">Initiation factor</keyword>
<feature type="region of interest" description="Disordered" evidence="4">
    <location>
        <begin position="46"/>
        <end position="70"/>
    </location>
</feature>
<dbReference type="InterPro" id="IPR016024">
    <property type="entry name" value="ARM-type_fold"/>
</dbReference>
<evidence type="ECO:0000256" key="3">
    <source>
        <dbReference type="ARBA" id="ARBA00022917"/>
    </source>
</evidence>
<dbReference type="FunFam" id="1.25.40.180:FF:000061">
    <property type="entry name" value="Eukaryotic translation initiation factor 4 gamma 2"/>
    <property type="match status" value="1"/>
</dbReference>
<evidence type="ECO:0000256" key="2">
    <source>
        <dbReference type="ARBA" id="ARBA00022540"/>
    </source>
</evidence>
<dbReference type="GO" id="GO:0003729">
    <property type="term" value="F:mRNA binding"/>
    <property type="evidence" value="ECO:0007669"/>
    <property type="project" value="TreeGrafter"/>
</dbReference>
<dbReference type="PANTHER" id="PTHR23253">
    <property type="entry name" value="EUKARYOTIC TRANSLATION INITIATION FACTOR 4 GAMMA"/>
    <property type="match status" value="1"/>
</dbReference>
<dbReference type="InterPro" id="IPR003890">
    <property type="entry name" value="MIF4G-like_typ-3"/>
</dbReference>
<protein>
    <recommendedName>
        <fullName evidence="5">MIF4G domain-containing protein</fullName>
    </recommendedName>
</protein>
<keyword evidence="3" id="KW-0648">Protein biosynthesis</keyword>
<evidence type="ECO:0000313" key="6">
    <source>
        <dbReference type="EMBL" id="KAK4887367.1"/>
    </source>
</evidence>
<reference evidence="7" key="1">
    <citation type="submission" date="2023-01" db="EMBL/GenBank/DDBJ databases">
        <title>Key to firefly adult light organ development and bioluminescence: homeobox transcription factors regulate luciferase expression and transportation to peroxisome.</title>
        <authorList>
            <person name="Fu X."/>
        </authorList>
    </citation>
    <scope>NUCLEOTIDE SEQUENCE [LARGE SCALE GENOMIC DNA]</scope>
</reference>
<evidence type="ECO:0000313" key="7">
    <source>
        <dbReference type="Proteomes" id="UP001353858"/>
    </source>
</evidence>
<sequence length="359" mass="41675">MPIKKITRQYFCKQQAKVLYRRTSSVSALTGREEFFGCICQPITTESPRQAGPQARVSGKDSAPPAKRRWVPPSTLRHQQDVIVTTESRNDLVFRKVRGILNKLTPEKFQKLSDDLLRTELTSHNILKGVILLIFDKALDEPKYSSMYAQLCKRLSEEAPNFEPPDSPCTFRLLLLNKCKAEFESRSELLDKHACDPHLDEEERRQLAKRKMLGNIKFIGELGKLEILSEGILHRCIQELLGPRRGEDPSEDLECLSQIMRTCGRILDSDRGRKLMDQYFERMSILADNFDLPPRIRFMLKDAIELRSNKWKPRKAAIIEGPMPIHQIRAFDEDRSEFRKGNLDLRDQDRNMSDYFKSH</sequence>
<dbReference type="AlphaFoldDB" id="A0AAN7PIM4"/>
<evidence type="ECO:0000259" key="5">
    <source>
        <dbReference type="SMART" id="SM00543"/>
    </source>
</evidence>
<dbReference type="GO" id="GO:0003743">
    <property type="term" value="F:translation initiation factor activity"/>
    <property type="evidence" value="ECO:0007669"/>
    <property type="project" value="UniProtKB-KW"/>
</dbReference>
<name>A0AAN7PIM4_9COLE</name>
<accession>A0AAN7PIM4</accession>
<evidence type="ECO:0000256" key="4">
    <source>
        <dbReference type="SAM" id="MobiDB-lite"/>
    </source>
</evidence>
<organism evidence="6 7">
    <name type="scientific">Aquatica leii</name>
    <dbReference type="NCBI Taxonomy" id="1421715"/>
    <lineage>
        <taxon>Eukaryota</taxon>
        <taxon>Metazoa</taxon>
        <taxon>Ecdysozoa</taxon>
        <taxon>Arthropoda</taxon>
        <taxon>Hexapoda</taxon>
        <taxon>Insecta</taxon>
        <taxon>Pterygota</taxon>
        <taxon>Neoptera</taxon>
        <taxon>Endopterygota</taxon>
        <taxon>Coleoptera</taxon>
        <taxon>Polyphaga</taxon>
        <taxon>Elateriformia</taxon>
        <taxon>Elateroidea</taxon>
        <taxon>Lampyridae</taxon>
        <taxon>Luciolinae</taxon>
        <taxon>Aquatica</taxon>
    </lineage>
</organism>
<dbReference type="SMART" id="SM00543">
    <property type="entry name" value="MIF4G"/>
    <property type="match status" value="1"/>
</dbReference>
<dbReference type="Proteomes" id="UP001353858">
    <property type="component" value="Unassembled WGS sequence"/>
</dbReference>
<proteinExistence type="inferred from homology"/>
<feature type="domain" description="MIF4G" evidence="5">
    <location>
        <begin position="94"/>
        <end position="310"/>
    </location>
</feature>
<dbReference type="Gene3D" id="1.25.40.180">
    <property type="match status" value="1"/>
</dbReference>
<dbReference type="EMBL" id="JARPUR010000001">
    <property type="protein sequence ID" value="KAK4887367.1"/>
    <property type="molecule type" value="Genomic_DNA"/>
</dbReference>
<evidence type="ECO:0000256" key="1">
    <source>
        <dbReference type="ARBA" id="ARBA00005775"/>
    </source>
</evidence>